<evidence type="ECO:0000256" key="2">
    <source>
        <dbReference type="ARBA" id="ARBA00022801"/>
    </source>
</evidence>
<dbReference type="RefSeq" id="WP_154525159.1">
    <property type="nucleotide sequence ID" value="NZ_JAXFDQ010000005.1"/>
</dbReference>
<dbReference type="HAMAP" id="MF_00116">
    <property type="entry name" value="dUTPase_bact"/>
    <property type="match status" value="1"/>
</dbReference>
<dbReference type="EMBL" id="VULZ01000006">
    <property type="protein sequence ID" value="MSS14856.1"/>
    <property type="molecule type" value="Genomic_DNA"/>
</dbReference>
<comment type="caution">
    <text evidence="7">The sequence shown here is derived from an EMBL/GenBank/DDBJ whole genome shotgun (WGS) entry which is preliminary data.</text>
</comment>
<dbReference type="UniPathway" id="UPA00610">
    <property type="reaction ID" value="UER00666"/>
</dbReference>
<reference evidence="7 8" key="1">
    <citation type="submission" date="2019-08" db="EMBL/GenBank/DDBJ databases">
        <title>In-depth cultivation of the pig gut microbiome towards novel bacterial diversity and tailored functional studies.</title>
        <authorList>
            <person name="Wylensek D."/>
            <person name="Hitch T.C.A."/>
            <person name="Clavel T."/>
        </authorList>
    </citation>
    <scope>NUCLEOTIDE SEQUENCE [LARGE SCALE GENOMIC DNA]</scope>
    <source>
        <strain evidence="7 8">Oil+RF-744-WCA-WT-11</strain>
    </source>
</reference>
<feature type="binding site" evidence="5">
    <location>
        <position position="78"/>
    </location>
    <ligand>
        <name>substrate</name>
    </ligand>
</feature>
<keyword evidence="5" id="KW-0479">Metal-binding</keyword>
<evidence type="ECO:0000256" key="4">
    <source>
        <dbReference type="ARBA" id="ARBA00047686"/>
    </source>
</evidence>
<dbReference type="Proteomes" id="UP000481852">
    <property type="component" value="Unassembled WGS sequence"/>
</dbReference>
<dbReference type="Pfam" id="PF00692">
    <property type="entry name" value="dUTPase"/>
    <property type="match status" value="1"/>
</dbReference>
<comment type="similarity">
    <text evidence="1 5">Belongs to the dUTPase family.</text>
</comment>
<evidence type="ECO:0000313" key="8">
    <source>
        <dbReference type="Proteomes" id="UP000481852"/>
    </source>
</evidence>
<evidence type="ECO:0000256" key="1">
    <source>
        <dbReference type="ARBA" id="ARBA00006581"/>
    </source>
</evidence>
<keyword evidence="3 5" id="KW-0546">Nucleotide metabolism</keyword>
<name>A0A6L5X785_9FIRM</name>
<evidence type="ECO:0000256" key="5">
    <source>
        <dbReference type="HAMAP-Rule" id="MF_00116"/>
    </source>
</evidence>
<gene>
    <name evidence="5" type="primary">dut</name>
    <name evidence="7" type="ORF">FYJ35_07320</name>
</gene>
<feature type="binding site" evidence="5">
    <location>
        <begin position="82"/>
        <end position="84"/>
    </location>
    <ligand>
        <name>substrate</name>
    </ligand>
</feature>
<evidence type="ECO:0000256" key="3">
    <source>
        <dbReference type="ARBA" id="ARBA00023080"/>
    </source>
</evidence>
<dbReference type="GO" id="GO:0006226">
    <property type="term" value="P:dUMP biosynthetic process"/>
    <property type="evidence" value="ECO:0007669"/>
    <property type="project" value="UniProtKB-UniRule"/>
</dbReference>
<comment type="pathway">
    <text evidence="5">Pyrimidine metabolism; dUMP biosynthesis; dUMP from dCTP (dUTP route): step 2/2.</text>
</comment>
<dbReference type="PANTHER" id="PTHR11241:SF0">
    <property type="entry name" value="DEOXYURIDINE 5'-TRIPHOSPHATE NUCLEOTIDOHYDROLASE"/>
    <property type="match status" value="1"/>
</dbReference>
<dbReference type="EC" id="3.6.1.23" evidence="5"/>
<comment type="function">
    <text evidence="5">This enzyme is involved in nucleotide metabolism: it produces dUMP, the immediate precursor of thymidine nucleotides and it decreases the intracellular concentration of dUTP so that uracil cannot be incorporated into DNA.</text>
</comment>
<accession>A0A6L5X785</accession>
<dbReference type="GO" id="GO:0000287">
    <property type="term" value="F:magnesium ion binding"/>
    <property type="evidence" value="ECO:0007669"/>
    <property type="project" value="UniProtKB-UniRule"/>
</dbReference>
<dbReference type="PANTHER" id="PTHR11241">
    <property type="entry name" value="DEOXYURIDINE 5'-TRIPHOSPHATE NUCLEOTIDOHYDROLASE"/>
    <property type="match status" value="1"/>
</dbReference>
<dbReference type="NCBIfam" id="NF001862">
    <property type="entry name" value="PRK00601.1"/>
    <property type="match status" value="1"/>
</dbReference>
<sequence>MRIAVRKLREDAVLPARGSAEAAGADLRACMDEERIELAPGETKLIGTGLSMAVPSGYFGGIFARSGLSVKEGLRPSNCVGVVDSDYRGEVKVALYNDSSQSRVIERGERIAQLLILPYLAPEFEEAETLDETGRGDGGFGHTGKA</sequence>
<dbReference type="GO" id="GO:0004170">
    <property type="term" value="F:dUTP diphosphatase activity"/>
    <property type="evidence" value="ECO:0007669"/>
    <property type="project" value="UniProtKB-UniRule"/>
</dbReference>
<dbReference type="Gene3D" id="2.70.40.10">
    <property type="match status" value="1"/>
</dbReference>
<comment type="cofactor">
    <cofactor evidence="5">
        <name>Mg(2+)</name>
        <dbReference type="ChEBI" id="CHEBI:18420"/>
    </cofactor>
</comment>
<keyword evidence="8" id="KW-1185">Reference proteome</keyword>
<dbReference type="CDD" id="cd07557">
    <property type="entry name" value="trimeric_dUTPase"/>
    <property type="match status" value="1"/>
</dbReference>
<feature type="domain" description="dUTPase-like" evidence="6">
    <location>
        <begin position="12"/>
        <end position="144"/>
    </location>
</feature>
<dbReference type="InterPro" id="IPR036157">
    <property type="entry name" value="dUTPase-like_sf"/>
</dbReference>
<dbReference type="InterPro" id="IPR029054">
    <property type="entry name" value="dUTPase-like"/>
</dbReference>
<proteinExistence type="inferred from homology"/>
<feature type="binding site" evidence="5">
    <location>
        <begin position="65"/>
        <end position="67"/>
    </location>
    <ligand>
        <name>substrate</name>
    </ligand>
</feature>
<keyword evidence="5" id="KW-0460">Magnesium</keyword>
<evidence type="ECO:0000259" key="6">
    <source>
        <dbReference type="Pfam" id="PF00692"/>
    </source>
</evidence>
<protein>
    <recommendedName>
        <fullName evidence="5">Deoxyuridine 5'-triphosphate nucleotidohydrolase</fullName>
        <shortName evidence="5">dUTPase</shortName>
        <ecNumber evidence="5">3.6.1.23</ecNumber>
    </recommendedName>
    <alternativeName>
        <fullName evidence="5">dUTP pyrophosphatase</fullName>
    </alternativeName>
</protein>
<dbReference type="InterPro" id="IPR008181">
    <property type="entry name" value="dUTPase"/>
</dbReference>
<dbReference type="NCBIfam" id="TIGR00576">
    <property type="entry name" value="dut"/>
    <property type="match status" value="1"/>
</dbReference>
<comment type="catalytic activity">
    <reaction evidence="4 5">
        <text>dUTP + H2O = dUMP + diphosphate + H(+)</text>
        <dbReference type="Rhea" id="RHEA:10248"/>
        <dbReference type="ChEBI" id="CHEBI:15377"/>
        <dbReference type="ChEBI" id="CHEBI:15378"/>
        <dbReference type="ChEBI" id="CHEBI:33019"/>
        <dbReference type="ChEBI" id="CHEBI:61555"/>
        <dbReference type="ChEBI" id="CHEBI:246422"/>
        <dbReference type="EC" id="3.6.1.23"/>
    </reaction>
</comment>
<dbReference type="SUPFAM" id="SSF51283">
    <property type="entry name" value="dUTPase-like"/>
    <property type="match status" value="1"/>
</dbReference>
<organism evidence="7 8">
    <name type="scientific">Porcincola intestinalis</name>
    <dbReference type="NCBI Taxonomy" id="2606632"/>
    <lineage>
        <taxon>Bacteria</taxon>
        <taxon>Bacillati</taxon>
        <taxon>Bacillota</taxon>
        <taxon>Clostridia</taxon>
        <taxon>Lachnospirales</taxon>
        <taxon>Lachnospiraceae</taxon>
        <taxon>Porcincola</taxon>
    </lineage>
</organism>
<dbReference type="InterPro" id="IPR033704">
    <property type="entry name" value="dUTPase_trimeric"/>
</dbReference>
<dbReference type="GO" id="GO:0046081">
    <property type="term" value="P:dUTP catabolic process"/>
    <property type="evidence" value="ECO:0007669"/>
    <property type="project" value="InterPro"/>
</dbReference>
<evidence type="ECO:0000313" key="7">
    <source>
        <dbReference type="EMBL" id="MSS14856.1"/>
    </source>
</evidence>
<dbReference type="AlphaFoldDB" id="A0A6L5X785"/>
<comment type="caution">
    <text evidence="5">Lacks conserved residue(s) required for the propagation of feature annotation.</text>
</comment>
<keyword evidence="2 5" id="KW-0378">Hydrolase</keyword>